<keyword evidence="4" id="KW-0808">Transferase</keyword>
<keyword evidence="5" id="KW-0949">S-adenosyl-L-methionine</keyword>
<dbReference type="EMBL" id="CH940656">
    <property type="protein sequence ID" value="EDW58446.2"/>
    <property type="molecule type" value="Genomic_DNA"/>
</dbReference>
<evidence type="ECO:0000256" key="10">
    <source>
        <dbReference type="ARBA" id="ARBA00071036"/>
    </source>
</evidence>
<dbReference type="FunCoup" id="B4MBH5">
    <property type="interactions" value="957"/>
</dbReference>
<dbReference type="SMR" id="B4MBH5"/>
<keyword evidence="14" id="KW-1185">Reference proteome</keyword>
<dbReference type="GO" id="GO:1904058">
    <property type="term" value="P:positive regulation of sensory perception of pain"/>
    <property type="evidence" value="ECO:0007669"/>
    <property type="project" value="UniProtKB-ARBA"/>
</dbReference>
<dbReference type="InParanoid" id="B4MBH5"/>
<evidence type="ECO:0000256" key="5">
    <source>
        <dbReference type="ARBA" id="ARBA00022691"/>
    </source>
</evidence>
<dbReference type="GO" id="GO:1905706">
    <property type="term" value="P:regulation of mitochondrial ATP synthesis coupled proton transport"/>
    <property type="evidence" value="ECO:0007669"/>
    <property type="project" value="UniProtKB-ARBA"/>
</dbReference>
<evidence type="ECO:0000256" key="7">
    <source>
        <dbReference type="ARBA" id="ARBA00022989"/>
    </source>
</evidence>
<dbReference type="HOGENOM" id="CLU_068443_4_0_1"/>
<evidence type="ECO:0000256" key="9">
    <source>
        <dbReference type="ARBA" id="ARBA00023136"/>
    </source>
</evidence>
<evidence type="ECO:0000256" key="12">
    <source>
        <dbReference type="SAM" id="Phobius"/>
    </source>
</evidence>
<accession>B4MBH5</accession>
<dbReference type="PANTHER" id="PTHR13610">
    <property type="entry name" value="METHYLTRANSFERASE DOMAIN-CONTAINING PROTEIN"/>
    <property type="match status" value="1"/>
</dbReference>
<reference evidence="13 14" key="1">
    <citation type="journal article" date="2007" name="Nature">
        <title>Evolution of genes and genomes on the Drosophila phylogeny.</title>
        <authorList>
            <consortium name="Drosophila 12 Genomes Consortium"/>
            <person name="Clark A.G."/>
            <person name="Eisen M.B."/>
            <person name="Smith D.R."/>
            <person name="Bergman C.M."/>
            <person name="Oliver B."/>
            <person name="Markow T.A."/>
            <person name="Kaufman T.C."/>
            <person name="Kellis M."/>
            <person name="Gelbart W."/>
            <person name="Iyer V.N."/>
            <person name="Pollard D.A."/>
            <person name="Sackton T.B."/>
            <person name="Larracuente A.M."/>
            <person name="Singh N.D."/>
            <person name="Abad J.P."/>
            <person name="Abt D.N."/>
            <person name="Adryan B."/>
            <person name="Aguade M."/>
            <person name="Akashi H."/>
            <person name="Anderson W.W."/>
            <person name="Aquadro C.F."/>
            <person name="Ardell D.H."/>
            <person name="Arguello R."/>
            <person name="Artieri C.G."/>
            <person name="Barbash D.A."/>
            <person name="Barker D."/>
            <person name="Barsanti P."/>
            <person name="Batterham P."/>
            <person name="Batzoglou S."/>
            <person name="Begun D."/>
            <person name="Bhutkar A."/>
            <person name="Blanco E."/>
            <person name="Bosak S.A."/>
            <person name="Bradley R.K."/>
            <person name="Brand A.D."/>
            <person name="Brent M.R."/>
            <person name="Brooks A.N."/>
            <person name="Brown R.H."/>
            <person name="Butlin R.K."/>
            <person name="Caggese C."/>
            <person name="Calvi B.R."/>
            <person name="Bernardo de Carvalho A."/>
            <person name="Caspi A."/>
            <person name="Castrezana S."/>
            <person name="Celniker S.E."/>
            <person name="Chang J.L."/>
            <person name="Chapple C."/>
            <person name="Chatterji S."/>
            <person name="Chinwalla A."/>
            <person name="Civetta A."/>
            <person name="Clifton S.W."/>
            <person name="Comeron J.M."/>
            <person name="Costello J.C."/>
            <person name="Coyne J.A."/>
            <person name="Daub J."/>
            <person name="David R.G."/>
            <person name="Delcher A.L."/>
            <person name="Delehaunty K."/>
            <person name="Do C.B."/>
            <person name="Ebling H."/>
            <person name="Edwards K."/>
            <person name="Eickbush T."/>
            <person name="Evans J.D."/>
            <person name="Filipski A."/>
            <person name="Findeiss S."/>
            <person name="Freyhult E."/>
            <person name="Fulton L."/>
            <person name="Fulton R."/>
            <person name="Garcia A.C."/>
            <person name="Gardiner A."/>
            <person name="Garfield D.A."/>
            <person name="Garvin B.E."/>
            <person name="Gibson G."/>
            <person name="Gilbert D."/>
            <person name="Gnerre S."/>
            <person name="Godfrey J."/>
            <person name="Good R."/>
            <person name="Gotea V."/>
            <person name="Gravely B."/>
            <person name="Greenberg A.J."/>
            <person name="Griffiths-Jones S."/>
            <person name="Gross S."/>
            <person name="Guigo R."/>
            <person name="Gustafson E.A."/>
            <person name="Haerty W."/>
            <person name="Hahn M.W."/>
            <person name="Halligan D.L."/>
            <person name="Halpern A.L."/>
            <person name="Halter G.M."/>
            <person name="Han M.V."/>
            <person name="Heger A."/>
            <person name="Hillier L."/>
            <person name="Hinrichs A.S."/>
            <person name="Holmes I."/>
            <person name="Hoskins R.A."/>
            <person name="Hubisz M.J."/>
            <person name="Hultmark D."/>
            <person name="Huntley M.A."/>
            <person name="Jaffe D.B."/>
            <person name="Jagadeeshan S."/>
            <person name="Jeck W.R."/>
            <person name="Johnson J."/>
            <person name="Jones C.D."/>
            <person name="Jordan W.C."/>
            <person name="Karpen G.H."/>
            <person name="Kataoka E."/>
            <person name="Keightley P.D."/>
            <person name="Kheradpour P."/>
            <person name="Kirkness E.F."/>
            <person name="Koerich L.B."/>
            <person name="Kristiansen K."/>
            <person name="Kudrna D."/>
            <person name="Kulathinal R.J."/>
            <person name="Kumar S."/>
            <person name="Kwok R."/>
            <person name="Lander E."/>
            <person name="Langley C.H."/>
            <person name="Lapoint R."/>
            <person name="Lazzaro B.P."/>
            <person name="Lee S.J."/>
            <person name="Levesque L."/>
            <person name="Li R."/>
            <person name="Lin C.F."/>
            <person name="Lin M.F."/>
            <person name="Lindblad-Toh K."/>
            <person name="Llopart A."/>
            <person name="Long M."/>
            <person name="Low L."/>
            <person name="Lozovsky E."/>
            <person name="Lu J."/>
            <person name="Luo M."/>
            <person name="Machado C.A."/>
            <person name="Makalowski W."/>
            <person name="Marzo M."/>
            <person name="Matsuda M."/>
            <person name="Matzkin L."/>
            <person name="McAllister B."/>
            <person name="McBride C.S."/>
            <person name="McKernan B."/>
            <person name="McKernan K."/>
            <person name="Mendez-Lago M."/>
            <person name="Minx P."/>
            <person name="Mollenhauer M.U."/>
            <person name="Montooth K."/>
            <person name="Mount S.M."/>
            <person name="Mu X."/>
            <person name="Myers E."/>
            <person name="Negre B."/>
            <person name="Newfeld S."/>
            <person name="Nielsen R."/>
            <person name="Noor M.A."/>
            <person name="O'Grady P."/>
            <person name="Pachter L."/>
            <person name="Papaceit M."/>
            <person name="Parisi M.J."/>
            <person name="Parisi M."/>
            <person name="Parts L."/>
            <person name="Pedersen J.S."/>
            <person name="Pesole G."/>
            <person name="Phillippy A.M."/>
            <person name="Ponting C.P."/>
            <person name="Pop M."/>
            <person name="Porcelli D."/>
            <person name="Powell J.R."/>
            <person name="Prohaska S."/>
            <person name="Pruitt K."/>
            <person name="Puig M."/>
            <person name="Quesneville H."/>
            <person name="Ram K.R."/>
            <person name="Rand D."/>
            <person name="Rasmussen M.D."/>
            <person name="Reed L.K."/>
            <person name="Reenan R."/>
            <person name="Reily A."/>
            <person name="Remington K.A."/>
            <person name="Rieger T.T."/>
            <person name="Ritchie M.G."/>
            <person name="Robin C."/>
            <person name="Rogers Y.H."/>
            <person name="Rohde C."/>
            <person name="Rozas J."/>
            <person name="Rubenfield M.J."/>
            <person name="Ruiz A."/>
            <person name="Russo S."/>
            <person name="Salzberg S.L."/>
            <person name="Sanchez-Gracia A."/>
            <person name="Saranga D.J."/>
            <person name="Sato H."/>
            <person name="Schaeffer S.W."/>
            <person name="Schatz M.C."/>
            <person name="Schlenke T."/>
            <person name="Schwartz R."/>
            <person name="Segarra C."/>
            <person name="Singh R.S."/>
            <person name="Sirot L."/>
            <person name="Sirota M."/>
            <person name="Sisneros N.B."/>
            <person name="Smith C.D."/>
            <person name="Smith T.F."/>
            <person name="Spieth J."/>
            <person name="Stage D.E."/>
            <person name="Stark A."/>
            <person name="Stephan W."/>
            <person name="Strausberg R.L."/>
            <person name="Strempel S."/>
            <person name="Sturgill D."/>
            <person name="Sutton G."/>
            <person name="Sutton G.G."/>
            <person name="Tao W."/>
            <person name="Teichmann S."/>
            <person name="Tobari Y.N."/>
            <person name="Tomimura Y."/>
            <person name="Tsolas J.M."/>
            <person name="Valente V.L."/>
            <person name="Venter E."/>
            <person name="Venter J.C."/>
            <person name="Vicario S."/>
            <person name="Vieira F.G."/>
            <person name="Vilella A.J."/>
            <person name="Villasante A."/>
            <person name="Walenz B."/>
            <person name="Wang J."/>
            <person name="Wasserman M."/>
            <person name="Watts T."/>
            <person name="Wilson D."/>
            <person name="Wilson R.K."/>
            <person name="Wing R.A."/>
            <person name="Wolfner M.F."/>
            <person name="Wong A."/>
            <person name="Wong G.K."/>
            <person name="Wu C.I."/>
            <person name="Wu G."/>
            <person name="Yamamoto D."/>
            <person name="Yang H.P."/>
            <person name="Yang S.P."/>
            <person name="Yorke J.A."/>
            <person name="Yoshida K."/>
            <person name="Zdobnov E."/>
            <person name="Zhang P."/>
            <person name="Zhang Y."/>
            <person name="Zimin A.V."/>
            <person name="Baldwin J."/>
            <person name="Abdouelleil A."/>
            <person name="Abdulkadir J."/>
            <person name="Abebe A."/>
            <person name="Abera B."/>
            <person name="Abreu J."/>
            <person name="Acer S.C."/>
            <person name="Aftuck L."/>
            <person name="Alexander A."/>
            <person name="An P."/>
            <person name="Anderson E."/>
            <person name="Anderson S."/>
            <person name="Arachi H."/>
            <person name="Azer M."/>
            <person name="Bachantsang P."/>
            <person name="Barry A."/>
            <person name="Bayul T."/>
            <person name="Berlin A."/>
            <person name="Bessette D."/>
            <person name="Bloom T."/>
            <person name="Blye J."/>
            <person name="Boguslavskiy L."/>
            <person name="Bonnet C."/>
            <person name="Boukhgalter B."/>
            <person name="Bourzgui I."/>
            <person name="Brown A."/>
            <person name="Cahill P."/>
            <person name="Channer S."/>
            <person name="Cheshatsang Y."/>
            <person name="Chuda L."/>
            <person name="Citroen M."/>
            <person name="Collymore A."/>
            <person name="Cooke P."/>
            <person name="Costello M."/>
            <person name="D'Aco K."/>
            <person name="Daza R."/>
            <person name="De Haan G."/>
            <person name="DeGray S."/>
            <person name="DeMaso C."/>
            <person name="Dhargay N."/>
            <person name="Dooley K."/>
            <person name="Dooley E."/>
            <person name="Doricent M."/>
            <person name="Dorje P."/>
            <person name="Dorjee K."/>
            <person name="Dupes A."/>
            <person name="Elong R."/>
            <person name="Falk J."/>
            <person name="Farina A."/>
            <person name="Faro S."/>
            <person name="Ferguson D."/>
            <person name="Fisher S."/>
            <person name="Foley C.D."/>
            <person name="Franke A."/>
            <person name="Friedrich D."/>
            <person name="Gadbois L."/>
            <person name="Gearin G."/>
            <person name="Gearin C.R."/>
            <person name="Giannoukos G."/>
            <person name="Goode T."/>
            <person name="Graham J."/>
            <person name="Grandbois E."/>
            <person name="Grewal S."/>
            <person name="Gyaltsen K."/>
            <person name="Hafez N."/>
            <person name="Hagos B."/>
            <person name="Hall J."/>
            <person name="Henson C."/>
            <person name="Hollinger A."/>
            <person name="Honan T."/>
            <person name="Huard M.D."/>
            <person name="Hughes L."/>
            <person name="Hurhula B."/>
            <person name="Husby M.E."/>
            <person name="Kamat A."/>
            <person name="Kanga B."/>
            <person name="Kashin S."/>
            <person name="Khazanovich D."/>
            <person name="Kisner P."/>
            <person name="Lance K."/>
            <person name="Lara M."/>
            <person name="Lee W."/>
            <person name="Lennon N."/>
            <person name="Letendre F."/>
            <person name="LeVine R."/>
            <person name="Lipovsky A."/>
            <person name="Liu X."/>
            <person name="Liu J."/>
            <person name="Liu S."/>
            <person name="Lokyitsang T."/>
            <person name="Lokyitsang Y."/>
            <person name="Lubonja R."/>
            <person name="Lui A."/>
            <person name="MacDonald P."/>
            <person name="Magnisalis V."/>
            <person name="Maru K."/>
            <person name="Matthews C."/>
            <person name="McCusker W."/>
            <person name="McDonough S."/>
            <person name="Mehta T."/>
            <person name="Meldrim J."/>
            <person name="Meneus L."/>
            <person name="Mihai O."/>
            <person name="Mihalev A."/>
            <person name="Mihova T."/>
            <person name="Mittelman R."/>
            <person name="Mlenga V."/>
            <person name="Montmayeur A."/>
            <person name="Mulrain L."/>
            <person name="Navidi A."/>
            <person name="Naylor J."/>
            <person name="Negash T."/>
            <person name="Nguyen T."/>
            <person name="Nguyen N."/>
            <person name="Nicol R."/>
            <person name="Norbu C."/>
            <person name="Norbu N."/>
            <person name="Novod N."/>
            <person name="O'Neill B."/>
            <person name="Osman S."/>
            <person name="Markiewicz E."/>
            <person name="Oyono O.L."/>
            <person name="Patti C."/>
            <person name="Phunkhang P."/>
            <person name="Pierre F."/>
            <person name="Priest M."/>
            <person name="Raghuraman S."/>
            <person name="Rege F."/>
            <person name="Reyes R."/>
            <person name="Rise C."/>
            <person name="Rogov P."/>
            <person name="Ross K."/>
            <person name="Ryan E."/>
            <person name="Settipalli S."/>
            <person name="Shea T."/>
            <person name="Sherpa N."/>
            <person name="Shi L."/>
            <person name="Shih D."/>
            <person name="Sparrow T."/>
            <person name="Spaulding J."/>
            <person name="Stalker J."/>
            <person name="Stange-Thomann N."/>
            <person name="Stavropoulos S."/>
            <person name="Stone C."/>
            <person name="Strader C."/>
            <person name="Tesfaye S."/>
            <person name="Thomson T."/>
            <person name="Thoulutsang Y."/>
            <person name="Thoulutsang D."/>
            <person name="Topham K."/>
            <person name="Topping I."/>
            <person name="Tsamla T."/>
            <person name="Vassiliev H."/>
            <person name="Vo A."/>
            <person name="Wangchuk T."/>
            <person name="Wangdi T."/>
            <person name="Weiand M."/>
            <person name="Wilkinson J."/>
            <person name="Wilson A."/>
            <person name="Yadav S."/>
            <person name="Young G."/>
            <person name="Yu Q."/>
            <person name="Zembek L."/>
            <person name="Zhong D."/>
            <person name="Zimmer A."/>
            <person name="Zwirko Z."/>
            <person name="Jaffe D.B."/>
            <person name="Alvarez P."/>
            <person name="Brockman W."/>
            <person name="Butler J."/>
            <person name="Chin C."/>
            <person name="Gnerre S."/>
            <person name="Grabherr M."/>
            <person name="Kleber M."/>
            <person name="Mauceli E."/>
            <person name="MacCallum I."/>
        </authorList>
    </citation>
    <scope>NUCLEOTIDE SEQUENCE [LARGE SCALE GENOMIC DNA]</scope>
    <source>
        <strain evidence="14">Tucson 15010-1051.87</strain>
    </source>
</reference>
<comment type="subcellular location">
    <subcellularLocation>
        <location evidence="1">Mitochondrion membrane</location>
        <topology evidence="1">Single-pass membrane protein</topology>
    </subcellularLocation>
</comment>
<dbReference type="AlphaFoldDB" id="B4MBH5"/>
<dbReference type="SUPFAM" id="SSF53335">
    <property type="entry name" value="S-adenosyl-L-methionine-dependent methyltransferases"/>
    <property type="match status" value="1"/>
</dbReference>
<evidence type="ECO:0000256" key="3">
    <source>
        <dbReference type="ARBA" id="ARBA00022603"/>
    </source>
</evidence>
<dbReference type="eggNOG" id="KOG4058">
    <property type="taxonomic scope" value="Eukaryota"/>
</dbReference>
<dbReference type="GO" id="GO:0016279">
    <property type="term" value="F:protein-lysine N-methyltransferase activity"/>
    <property type="evidence" value="ECO:0007669"/>
    <property type="project" value="InterPro"/>
</dbReference>
<feature type="transmembrane region" description="Helical" evidence="12">
    <location>
        <begin position="25"/>
        <end position="49"/>
    </location>
</feature>
<keyword evidence="6 12" id="KW-0812">Transmembrane</keyword>
<dbReference type="Gene3D" id="3.40.50.150">
    <property type="entry name" value="Vaccinia Virus protein VP39"/>
    <property type="match status" value="1"/>
</dbReference>
<comment type="similarity">
    <text evidence="2">Belongs to the ANT/ATPSC lysine N-methyltransferase family.</text>
</comment>
<dbReference type="GO" id="GO:0031966">
    <property type="term" value="C:mitochondrial membrane"/>
    <property type="evidence" value="ECO:0007669"/>
    <property type="project" value="UniProtKB-SubCell"/>
</dbReference>
<keyword evidence="9 12" id="KW-0472">Membrane</keyword>
<evidence type="ECO:0000256" key="11">
    <source>
        <dbReference type="ARBA" id="ARBA00078098"/>
    </source>
</evidence>
<keyword evidence="7 12" id="KW-1133">Transmembrane helix</keyword>
<organism evidence="13 14">
    <name type="scientific">Drosophila virilis</name>
    <name type="common">Fruit fly</name>
    <dbReference type="NCBI Taxonomy" id="7244"/>
    <lineage>
        <taxon>Eukaryota</taxon>
        <taxon>Metazoa</taxon>
        <taxon>Ecdysozoa</taxon>
        <taxon>Arthropoda</taxon>
        <taxon>Hexapoda</taxon>
        <taxon>Insecta</taxon>
        <taxon>Pterygota</taxon>
        <taxon>Neoptera</taxon>
        <taxon>Endopterygota</taxon>
        <taxon>Diptera</taxon>
        <taxon>Brachycera</taxon>
        <taxon>Muscomorpha</taxon>
        <taxon>Ephydroidea</taxon>
        <taxon>Drosophilidae</taxon>
        <taxon>Drosophila</taxon>
    </lineage>
</organism>
<keyword evidence="3" id="KW-0489">Methyltransferase</keyword>
<dbReference type="InterPro" id="IPR026170">
    <property type="entry name" value="FAM173A/B"/>
</dbReference>
<evidence type="ECO:0000313" key="13">
    <source>
        <dbReference type="EMBL" id="EDW58446.2"/>
    </source>
</evidence>
<name>B4MBH5_DROVI</name>
<evidence type="ECO:0000256" key="8">
    <source>
        <dbReference type="ARBA" id="ARBA00023128"/>
    </source>
</evidence>
<gene>
    <name evidence="13" type="primary">Dvir\GJ14445</name>
    <name evidence="13" type="ORF">Dvir_GJ14445</name>
</gene>
<dbReference type="FunFam" id="3.40.50.150:FF:000141">
    <property type="entry name" value="ATP synthase c subunit lysine N-methyltransferase"/>
    <property type="match status" value="1"/>
</dbReference>
<evidence type="ECO:0000313" key="14">
    <source>
        <dbReference type="Proteomes" id="UP000008792"/>
    </source>
</evidence>
<sequence length="217" mass="24053">MQMEILNESAQNSVKKQGMSTGGKLLIGVTGGIGIGLSIVCASFVAPAFRKFCLPYVPATTEQIQNVLQYLPKNASGKLLDIGSGDGRIVVAAAQHAKGLKTDGVELNPWLVYYSRLAALRHGVGQQARFFRRDLWKFNISEYNYVVIFGVEQMMQDLEHKLIAECPHNAKIIACRFPLPQLQPARIIEDGVNTVWFYDLREHRQPDGIPAAVNQIS</sequence>
<dbReference type="PANTHER" id="PTHR13610:SF9">
    <property type="entry name" value="FI06469P"/>
    <property type="match status" value="1"/>
</dbReference>
<keyword evidence="8" id="KW-0496">Mitochondrion</keyword>
<dbReference type="GO" id="GO:0032259">
    <property type="term" value="P:methylation"/>
    <property type="evidence" value="ECO:0007669"/>
    <property type="project" value="UniProtKB-KW"/>
</dbReference>
<dbReference type="KEGG" id="dvi:6635203"/>
<evidence type="ECO:0000256" key="1">
    <source>
        <dbReference type="ARBA" id="ARBA00004304"/>
    </source>
</evidence>
<dbReference type="InterPro" id="IPR029063">
    <property type="entry name" value="SAM-dependent_MTases_sf"/>
</dbReference>
<dbReference type="OrthoDB" id="66144at2759"/>
<evidence type="ECO:0000256" key="2">
    <source>
        <dbReference type="ARBA" id="ARBA00010633"/>
    </source>
</evidence>
<dbReference type="STRING" id="7244.B4MBH5"/>
<evidence type="ECO:0000256" key="4">
    <source>
        <dbReference type="ARBA" id="ARBA00022679"/>
    </source>
</evidence>
<evidence type="ECO:0000256" key="6">
    <source>
        <dbReference type="ARBA" id="ARBA00022692"/>
    </source>
</evidence>
<dbReference type="Proteomes" id="UP000008792">
    <property type="component" value="Unassembled WGS sequence"/>
</dbReference>
<protein>
    <recommendedName>
        <fullName evidence="10">ATP synthase subunit C lysine N-methyltransferase</fullName>
    </recommendedName>
    <alternativeName>
        <fullName evidence="11">Protein N-lysine methyltransferase FAM173B</fullName>
    </alternativeName>
</protein>
<proteinExistence type="inferred from homology"/>